<feature type="modified residue" description="4-aspartylphosphate" evidence="2">
    <location>
        <position position="55"/>
    </location>
</feature>
<evidence type="ECO:0000259" key="3">
    <source>
        <dbReference type="PROSITE" id="PS50110"/>
    </source>
</evidence>
<dbReference type="InterPro" id="IPR011006">
    <property type="entry name" value="CheY-like_superfamily"/>
</dbReference>
<evidence type="ECO:0000256" key="2">
    <source>
        <dbReference type="PROSITE-ProRule" id="PRU00169"/>
    </source>
</evidence>
<name>A0A5C9A8V0_9GAMM</name>
<keyword evidence="1 2" id="KW-0597">Phosphoprotein</keyword>
<dbReference type="AlphaFoldDB" id="A0A5C9A8V0"/>
<evidence type="ECO:0000256" key="1">
    <source>
        <dbReference type="ARBA" id="ARBA00022553"/>
    </source>
</evidence>
<dbReference type="PANTHER" id="PTHR45339:SF3">
    <property type="entry name" value="HISTIDINE KINASE"/>
    <property type="match status" value="1"/>
</dbReference>
<dbReference type="Proteomes" id="UP000321039">
    <property type="component" value="Unassembled WGS sequence"/>
</dbReference>
<proteinExistence type="predicted"/>
<dbReference type="PANTHER" id="PTHR45339">
    <property type="entry name" value="HYBRID SIGNAL TRANSDUCTION HISTIDINE KINASE J"/>
    <property type="match status" value="1"/>
</dbReference>
<evidence type="ECO:0000313" key="4">
    <source>
        <dbReference type="EMBL" id="TXS95997.1"/>
    </source>
</evidence>
<organism evidence="4 5">
    <name type="scientific">Parahaliea maris</name>
    <dbReference type="NCBI Taxonomy" id="2716870"/>
    <lineage>
        <taxon>Bacteria</taxon>
        <taxon>Pseudomonadati</taxon>
        <taxon>Pseudomonadota</taxon>
        <taxon>Gammaproteobacteria</taxon>
        <taxon>Cellvibrionales</taxon>
        <taxon>Halieaceae</taxon>
        <taxon>Parahaliea</taxon>
    </lineage>
</organism>
<keyword evidence="5" id="KW-1185">Reference proteome</keyword>
<dbReference type="SMART" id="SM00448">
    <property type="entry name" value="REC"/>
    <property type="match status" value="1"/>
</dbReference>
<protein>
    <submittedName>
        <fullName evidence="4">Response regulator</fullName>
    </submittedName>
</protein>
<dbReference type="InterPro" id="IPR001789">
    <property type="entry name" value="Sig_transdc_resp-reg_receiver"/>
</dbReference>
<dbReference type="GO" id="GO:0000160">
    <property type="term" value="P:phosphorelay signal transduction system"/>
    <property type="evidence" value="ECO:0007669"/>
    <property type="project" value="InterPro"/>
</dbReference>
<dbReference type="PROSITE" id="PS50110">
    <property type="entry name" value="RESPONSE_REGULATORY"/>
    <property type="match status" value="1"/>
</dbReference>
<dbReference type="SUPFAM" id="SSF52172">
    <property type="entry name" value="CheY-like"/>
    <property type="match status" value="1"/>
</dbReference>
<evidence type="ECO:0000313" key="5">
    <source>
        <dbReference type="Proteomes" id="UP000321039"/>
    </source>
</evidence>
<dbReference type="Pfam" id="PF00072">
    <property type="entry name" value="Response_reg"/>
    <property type="match status" value="1"/>
</dbReference>
<dbReference type="Gene3D" id="3.40.50.2300">
    <property type="match status" value="1"/>
</dbReference>
<comment type="caution">
    <text evidence="4">The sequence shown here is derived from an EMBL/GenBank/DDBJ whole genome shotgun (WGS) entry which is preliminary data.</text>
</comment>
<sequence length="124" mass="13552">MSGLRPVLLVEDNELNRDMLIRRLKRAGIEVISAGDGAEALRLMAEAQPSVVLMDMNLPIMDGWTAVRTARADSELRDIPIIALTAHAMEADRQSALKAGCDDYATKPIDFPGLLAKIEKLARP</sequence>
<reference evidence="4 5" key="1">
    <citation type="submission" date="2019-08" db="EMBL/GenBank/DDBJ databases">
        <title>Parahaliea maris sp. nov., isolated from the surface seawater.</title>
        <authorList>
            <person name="Liu Y."/>
        </authorList>
    </citation>
    <scope>NUCLEOTIDE SEQUENCE [LARGE SCALE GENOMIC DNA]</scope>
    <source>
        <strain evidence="4 5">HSLHS9</strain>
    </source>
</reference>
<dbReference type="RefSeq" id="WP_148066267.1">
    <property type="nucleotide sequence ID" value="NZ_VRZA01000001.1"/>
</dbReference>
<gene>
    <name evidence="4" type="ORF">FV139_00355</name>
</gene>
<feature type="domain" description="Response regulatory" evidence="3">
    <location>
        <begin position="6"/>
        <end position="122"/>
    </location>
</feature>
<accession>A0A5C9A8V0</accession>
<dbReference type="EMBL" id="VRZA01000001">
    <property type="protein sequence ID" value="TXS95997.1"/>
    <property type="molecule type" value="Genomic_DNA"/>
</dbReference>